<protein>
    <submittedName>
        <fullName evidence="3">Adenylosuccinate lyase</fullName>
        <ecNumber evidence="3">4.3.2.2</ecNumber>
    </submittedName>
</protein>
<dbReference type="InterPro" id="IPR000362">
    <property type="entry name" value="Fumarate_lyase_fam"/>
</dbReference>
<dbReference type="CDD" id="cd01597">
    <property type="entry name" value="pCLME"/>
    <property type="match status" value="1"/>
</dbReference>
<dbReference type="InterPro" id="IPR008948">
    <property type="entry name" value="L-Aspartase-like"/>
</dbReference>
<dbReference type="PRINTS" id="PR00149">
    <property type="entry name" value="FUMRATELYASE"/>
</dbReference>
<dbReference type="Gene3D" id="1.10.40.30">
    <property type="entry name" value="Fumarase/aspartase (C-terminal domain)"/>
    <property type="match status" value="1"/>
</dbReference>
<evidence type="ECO:0000256" key="1">
    <source>
        <dbReference type="ARBA" id="ARBA00023239"/>
    </source>
</evidence>
<dbReference type="PANTHER" id="PTHR43172">
    <property type="entry name" value="ADENYLOSUCCINATE LYASE"/>
    <property type="match status" value="1"/>
</dbReference>
<dbReference type="InterPro" id="IPR019468">
    <property type="entry name" value="AdenyloSucc_lyase_C"/>
</dbReference>
<dbReference type="Gene3D" id="1.20.200.10">
    <property type="entry name" value="Fumarase/aspartase (Central domain)"/>
    <property type="match status" value="1"/>
</dbReference>
<proteinExistence type="predicted"/>
<dbReference type="InterPro" id="IPR020557">
    <property type="entry name" value="Fumarate_lyase_CS"/>
</dbReference>
<dbReference type="EMBL" id="JAKNCT010000005">
    <property type="protein sequence ID" value="MCG5030820.1"/>
    <property type="molecule type" value="Genomic_DNA"/>
</dbReference>
<dbReference type="Proteomes" id="UP001297600">
    <property type="component" value="Unassembled WGS sequence"/>
</dbReference>
<evidence type="ECO:0000259" key="2">
    <source>
        <dbReference type="SMART" id="SM00998"/>
    </source>
</evidence>
<dbReference type="Pfam" id="PF10397">
    <property type="entry name" value="ADSL_C"/>
    <property type="match status" value="1"/>
</dbReference>
<dbReference type="SUPFAM" id="SSF48557">
    <property type="entry name" value="L-aspartase-like"/>
    <property type="match status" value="1"/>
</dbReference>
<keyword evidence="1 3" id="KW-0456">Lyase</keyword>
<dbReference type="PROSITE" id="PS00163">
    <property type="entry name" value="FUMARATE_LYASES"/>
    <property type="match status" value="1"/>
</dbReference>
<reference evidence="3 4" key="1">
    <citation type="submission" date="2022-02" db="EMBL/GenBank/DDBJ databases">
        <title>Mesosutterella porci, a novel member of the family Sutterellaceae from pig feces.</title>
        <authorList>
            <person name="Wylensek D."/>
            <person name="Clavel T."/>
        </authorList>
    </citation>
    <scope>NUCLEOTIDE SEQUENCE [LARGE SCALE GENOMIC DNA]</scope>
    <source>
        <strain evidence="4">oilRF-744-wt-GAM-9</strain>
    </source>
</reference>
<accession>A0ABS9MQB7</accession>
<gene>
    <name evidence="3" type="primary">purB</name>
    <name evidence="3" type="ORF">MAF45_05085</name>
</gene>
<dbReference type="PANTHER" id="PTHR43172:SF1">
    <property type="entry name" value="ADENYLOSUCCINATE LYASE"/>
    <property type="match status" value="1"/>
</dbReference>
<evidence type="ECO:0000313" key="4">
    <source>
        <dbReference type="Proteomes" id="UP001297600"/>
    </source>
</evidence>
<organism evidence="3 4">
    <name type="scientific">Mesosutterella porci</name>
    <dbReference type="NCBI Taxonomy" id="2915351"/>
    <lineage>
        <taxon>Bacteria</taxon>
        <taxon>Pseudomonadati</taxon>
        <taxon>Pseudomonadota</taxon>
        <taxon>Betaproteobacteria</taxon>
        <taxon>Burkholderiales</taxon>
        <taxon>Sutterellaceae</taxon>
        <taxon>Mesosutterella</taxon>
    </lineage>
</organism>
<name>A0ABS9MQB7_9BURK</name>
<dbReference type="PRINTS" id="PR00145">
    <property type="entry name" value="ARGSUCLYASE"/>
</dbReference>
<dbReference type="NCBIfam" id="TIGR00928">
    <property type="entry name" value="purB"/>
    <property type="match status" value="1"/>
</dbReference>
<feature type="domain" description="Adenylosuccinate lyase C-terminal" evidence="2">
    <location>
        <begin position="364"/>
        <end position="443"/>
    </location>
</feature>
<keyword evidence="4" id="KW-1185">Reference proteome</keyword>
<dbReference type="InterPro" id="IPR004769">
    <property type="entry name" value="Pur_lyase"/>
</dbReference>
<dbReference type="InterPro" id="IPR022761">
    <property type="entry name" value="Fumarate_lyase_N"/>
</dbReference>
<dbReference type="Pfam" id="PF00206">
    <property type="entry name" value="Lyase_1"/>
    <property type="match status" value="1"/>
</dbReference>
<evidence type="ECO:0000313" key="3">
    <source>
        <dbReference type="EMBL" id="MCG5030820.1"/>
    </source>
</evidence>
<dbReference type="SMART" id="SM00998">
    <property type="entry name" value="ADSL_C"/>
    <property type="match status" value="1"/>
</dbReference>
<dbReference type="GO" id="GO:0016829">
    <property type="term" value="F:lyase activity"/>
    <property type="evidence" value="ECO:0007669"/>
    <property type="project" value="UniProtKB-KW"/>
</dbReference>
<dbReference type="RefSeq" id="WP_237978476.1">
    <property type="nucleotide sequence ID" value="NZ_JAKNCT010000005.1"/>
</dbReference>
<comment type="caution">
    <text evidence="3">The sequence shown here is derived from an EMBL/GenBank/DDBJ whole genome shotgun (WGS) entry which is preliminary data.</text>
</comment>
<dbReference type="EC" id="4.3.2.2" evidence="3"/>
<sequence>MPSTVVDSQIHGCMFSTDEMREIFSDKSWVQKWLDTEAALAEAQAELGVIPREKADVIRKYARAELLDIPSIGEFYRSSITIVPLLKAFKTVLPDRAGEFVHWGATSQDIVDTGLVLLERDACRVILRDMKLCLRYCLDLARKYRSTPMAGRTHVVHAIPITFGYKAAVWADELGRDIERLEGMAGRVFVGEMAGAVGTLASQPEHGLETQKRMFRILGLGVPTIAWHVARDSQAEFTSNLALCAGTLGRINHEILSLQRTEILELEEPFFMGKIGSSTMPHKRNPAVLENVLALLRSVRSIAPAVTESMVSENERDWGCFLTEWEAIPRACHLMGAALAKTKNILKNLIVYPKHMERNLFAQKGLMMSECVMMHLAGRLGRMTAHGIVYKACMEAYEKEIPLKDVLMRTPEVTAAFTEEEIDTMLDPHSYLGLAPQFADRVVEKWSAKAAEAEEPAS</sequence>